<gene>
    <name evidence="8" type="ORF">H2200_004201</name>
</gene>
<accession>A0AA39CKP0</accession>
<organism evidence="8 9">
    <name type="scientific">Cladophialophora chaetospira</name>
    <dbReference type="NCBI Taxonomy" id="386627"/>
    <lineage>
        <taxon>Eukaryota</taxon>
        <taxon>Fungi</taxon>
        <taxon>Dikarya</taxon>
        <taxon>Ascomycota</taxon>
        <taxon>Pezizomycotina</taxon>
        <taxon>Eurotiomycetes</taxon>
        <taxon>Chaetothyriomycetidae</taxon>
        <taxon>Chaetothyriales</taxon>
        <taxon>Herpotrichiellaceae</taxon>
        <taxon>Cladophialophora</taxon>
    </lineage>
</organism>
<evidence type="ECO:0000256" key="1">
    <source>
        <dbReference type="ARBA" id="ARBA00001947"/>
    </source>
</evidence>
<dbReference type="InterPro" id="IPR013149">
    <property type="entry name" value="ADH-like_C"/>
</dbReference>
<keyword evidence="4" id="KW-0560">Oxidoreductase</keyword>
<evidence type="ECO:0000259" key="6">
    <source>
        <dbReference type="Pfam" id="PF00107"/>
    </source>
</evidence>
<dbReference type="Proteomes" id="UP001172673">
    <property type="component" value="Unassembled WGS sequence"/>
</dbReference>
<dbReference type="EMBL" id="JAPDRK010000005">
    <property type="protein sequence ID" value="KAJ9612604.1"/>
    <property type="molecule type" value="Genomic_DNA"/>
</dbReference>
<protein>
    <recommendedName>
        <fullName evidence="10">Enoyl reductase (ER) domain-containing protein</fullName>
    </recommendedName>
</protein>
<feature type="domain" description="Alcohol dehydrogenase-like C-terminal" evidence="6">
    <location>
        <begin position="152"/>
        <end position="273"/>
    </location>
</feature>
<dbReference type="Pfam" id="PF08240">
    <property type="entry name" value="ADH_N"/>
    <property type="match status" value="1"/>
</dbReference>
<dbReference type="InterPro" id="IPR011032">
    <property type="entry name" value="GroES-like_sf"/>
</dbReference>
<evidence type="ECO:0000313" key="8">
    <source>
        <dbReference type="EMBL" id="KAJ9612604.1"/>
    </source>
</evidence>
<dbReference type="InterPro" id="IPR002328">
    <property type="entry name" value="ADH_Zn_CS"/>
</dbReference>
<evidence type="ECO:0000256" key="5">
    <source>
        <dbReference type="RuleBase" id="RU361277"/>
    </source>
</evidence>
<dbReference type="InterPro" id="IPR036291">
    <property type="entry name" value="NAD(P)-bd_dom_sf"/>
</dbReference>
<proteinExistence type="inferred from homology"/>
<reference evidence="8" key="1">
    <citation type="submission" date="2022-10" db="EMBL/GenBank/DDBJ databases">
        <title>Culturing micro-colonial fungi from biological soil crusts in the Mojave desert and describing Neophaeococcomyces mojavensis, and introducing the new genera and species Taxawa tesnikishii.</title>
        <authorList>
            <person name="Kurbessoian T."/>
            <person name="Stajich J.E."/>
        </authorList>
    </citation>
    <scope>NUCLEOTIDE SEQUENCE</scope>
    <source>
        <strain evidence="8">TK_41</strain>
    </source>
</reference>
<feature type="domain" description="Alcohol dehydrogenase-like N-terminal" evidence="7">
    <location>
        <begin position="26"/>
        <end position="135"/>
    </location>
</feature>
<keyword evidence="3 5" id="KW-0862">Zinc</keyword>
<dbReference type="Pfam" id="PF00107">
    <property type="entry name" value="ADH_zinc_N"/>
    <property type="match status" value="1"/>
</dbReference>
<sequence length="311" mass="33501">MGHDFTVFKGSKSGEIVEAKGHREVGPRQAFVELSHCGVCGTDEHYKHADQGLGHEGVGIIKEIGSLVEQISDLRVGDRVGMGWMQKLCGYCKPCLSGRHFKCQNSEQFGTANLDEGCFGTGVAWDVSALFKIPDEIASESAGPLMCGGASGLGHLAIQLVSKMGMEAVVFSGTDSKREEAIRLGASEFYTTKGVTKFEGIEPVDCLLITTSVLPDLSLYLPVLAPFAKIFPLTISFDNIPVPALPLVIYGYSVIGSGGAHPNSLKAMLRFCAKHDIKPIIEKFPMSKDGITEAMKKLEEGKMRYRGVVVV</sequence>
<evidence type="ECO:0000256" key="3">
    <source>
        <dbReference type="ARBA" id="ARBA00022833"/>
    </source>
</evidence>
<comment type="cofactor">
    <cofactor evidence="1 5">
        <name>Zn(2+)</name>
        <dbReference type="ChEBI" id="CHEBI:29105"/>
    </cofactor>
</comment>
<dbReference type="GO" id="GO:0008270">
    <property type="term" value="F:zinc ion binding"/>
    <property type="evidence" value="ECO:0007669"/>
    <property type="project" value="InterPro"/>
</dbReference>
<dbReference type="SUPFAM" id="SSF51735">
    <property type="entry name" value="NAD(P)-binding Rossmann-fold domains"/>
    <property type="match status" value="1"/>
</dbReference>
<evidence type="ECO:0000313" key="9">
    <source>
        <dbReference type="Proteomes" id="UP001172673"/>
    </source>
</evidence>
<name>A0AA39CKP0_9EURO</name>
<comment type="similarity">
    <text evidence="5">Belongs to the zinc-containing alcohol dehydrogenase family.</text>
</comment>
<keyword evidence="9" id="KW-1185">Reference proteome</keyword>
<dbReference type="GO" id="GO:0016616">
    <property type="term" value="F:oxidoreductase activity, acting on the CH-OH group of donors, NAD or NADP as acceptor"/>
    <property type="evidence" value="ECO:0007669"/>
    <property type="project" value="InterPro"/>
</dbReference>
<dbReference type="AlphaFoldDB" id="A0AA39CKP0"/>
<dbReference type="Gene3D" id="3.40.50.720">
    <property type="entry name" value="NAD(P)-binding Rossmann-like Domain"/>
    <property type="match status" value="1"/>
</dbReference>
<keyword evidence="2 5" id="KW-0479">Metal-binding</keyword>
<dbReference type="PANTHER" id="PTHR42683">
    <property type="entry name" value="ALDEHYDE REDUCTASE"/>
    <property type="match status" value="1"/>
</dbReference>
<dbReference type="PROSITE" id="PS00059">
    <property type="entry name" value="ADH_ZINC"/>
    <property type="match status" value="1"/>
</dbReference>
<evidence type="ECO:0000256" key="4">
    <source>
        <dbReference type="ARBA" id="ARBA00023002"/>
    </source>
</evidence>
<evidence type="ECO:0000259" key="7">
    <source>
        <dbReference type="Pfam" id="PF08240"/>
    </source>
</evidence>
<dbReference type="SUPFAM" id="SSF50129">
    <property type="entry name" value="GroES-like"/>
    <property type="match status" value="1"/>
</dbReference>
<comment type="caution">
    <text evidence="8">The sequence shown here is derived from an EMBL/GenBank/DDBJ whole genome shotgun (WGS) entry which is preliminary data.</text>
</comment>
<dbReference type="Gene3D" id="3.90.180.10">
    <property type="entry name" value="Medium-chain alcohol dehydrogenases, catalytic domain"/>
    <property type="match status" value="2"/>
</dbReference>
<dbReference type="InterPro" id="IPR047109">
    <property type="entry name" value="CAD-like"/>
</dbReference>
<dbReference type="InterPro" id="IPR013154">
    <property type="entry name" value="ADH-like_N"/>
</dbReference>
<evidence type="ECO:0008006" key="10">
    <source>
        <dbReference type="Google" id="ProtNLM"/>
    </source>
</evidence>
<evidence type="ECO:0000256" key="2">
    <source>
        <dbReference type="ARBA" id="ARBA00022723"/>
    </source>
</evidence>